<keyword evidence="5" id="KW-0030">Aminoacyl-tRNA synthetase</keyword>
<keyword evidence="3" id="KW-0067">ATP-binding</keyword>
<dbReference type="InterPro" id="IPR050081">
    <property type="entry name" value="Ile-tRNA_ligase"/>
</dbReference>
<evidence type="ECO:0000256" key="3">
    <source>
        <dbReference type="ARBA" id="ARBA00022840"/>
    </source>
</evidence>
<gene>
    <name evidence="7" type="ORF">ARMSODRAFT_955604</name>
</gene>
<evidence type="ECO:0000256" key="2">
    <source>
        <dbReference type="ARBA" id="ARBA00022741"/>
    </source>
</evidence>
<protein>
    <recommendedName>
        <fullName evidence="6">Aminoacyl-tRNA synthetase class Ia domain-containing protein</fullName>
    </recommendedName>
</protein>
<evidence type="ECO:0000313" key="7">
    <source>
        <dbReference type="EMBL" id="PBK70866.1"/>
    </source>
</evidence>
<dbReference type="Gene3D" id="3.40.50.620">
    <property type="entry name" value="HUPs"/>
    <property type="match status" value="1"/>
</dbReference>
<keyword evidence="2" id="KW-0547">Nucleotide-binding</keyword>
<dbReference type="STRING" id="1076256.A0A2H3C6D7"/>
<dbReference type="GO" id="GO:0032543">
    <property type="term" value="P:mitochondrial translation"/>
    <property type="evidence" value="ECO:0007669"/>
    <property type="project" value="TreeGrafter"/>
</dbReference>
<reference evidence="8" key="1">
    <citation type="journal article" date="2017" name="Nat. Ecol. Evol.">
        <title>Genome expansion and lineage-specific genetic innovations in the forest pathogenic fungi Armillaria.</title>
        <authorList>
            <person name="Sipos G."/>
            <person name="Prasanna A.N."/>
            <person name="Walter M.C."/>
            <person name="O'Connor E."/>
            <person name="Balint B."/>
            <person name="Krizsan K."/>
            <person name="Kiss B."/>
            <person name="Hess J."/>
            <person name="Varga T."/>
            <person name="Slot J."/>
            <person name="Riley R."/>
            <person name="Boka B."/>
            <person name="Rigling D."/>
            <person name="Barry K."/>
            <person name="Lee J."/>
            <person name="Mihaltcheva S."/>
            <person name="LaButti K."/>
            <person name="Lipzen A."/>
            <person name="Waldron R."/>
            <person name="Moloney N.M."/>
            <person name="Sperisen C."/>
            <person name="Kredics L."/>
            <person name="Vagvoelgyi C."/>
            <person name="Patrignani A."/>
            <person name="Fitzpatrick D."/>
            <person name="Nagy I."/>
            <person name="Doyle S."/>
            <person name="Anderson J.B."/>
            <person name="Grigoriev I.V."/>
            <person name="Gueldener U."/>
            <person name="Muensterkoetter M."/>
            <person name="Nagy L.G."/>
        </authorList>
    </citation>
    <scope>NUCLEOTIDE SEQUENCE [LARGE SCALE GENOMIC DNA]</scope>
    <source>
        <strain evidence="8">28-4</strain>
    </source>
</reference>
<dbReference type="AlphaFoldDB" id="A0A2H3C6D7"/>
<sequence>MNKILKDIINRFHVISGDRVQYIPGWDCHGLPIENKALKDLGVRRFLLPLKTSAHVIKDGFK</sequence>
<dbReference type="InterPro" id="IPR002300">
    <property type="entry name" value="aa-tRNA-synth_Ia"/>
</dbReference>
<keyword evidence="1" id="KW-0436">Ligase</keyword>
<name>A0A2H3C6D7_9AGAR</name>
<dbReference type="GO" id="GO:0005524">
    <property type="term" value="F:ATP binding"/>
    <property type="evidence" value="ECO:0007669"/>
    <property type="project" value="UniProtKB-KW"/>
</dbReference>
<keyword evidence="4" id="KW-0648">Protein biosynthesis</keyword>
<evidence type="ECO:0000256" key="1">
    <source>
        <dbReference type="ARBA" id="ARBA00022598"/>
    </source>
</evidence>
<evidence type="ECO:0000256" key="5">
    <source>
        <dbReference type="ARBA" id="ARBA00023146"/>
    </source>
</evidence>
<dbReference type="GO" id="GO:0004822">
    <property type="term" value="F:isoleucine-tRNA ligase activity"/>
    <property type="evidence" value="ECO:0007669"/>
    <property type="project" value="TreeGrafter"/>
</dbReference>
<accession>A0A2H3C6D7</accession>
<proteinExistence type="predicted"/>
<dbReference type="SUPFAM" id="SSF52374">
    <property type="entry name" value="Nucleotidylyl transferase"/>
    <property type="match status" value="1"/>
</dbReference>
<dbReference type="GO" id="GO:0005739">
    <property type="term" value="C:mitochondrion"/>
    <property type="evidence" value="ECO:0007669"/>
    <property type="project" value="TreeGrafter"/>
</dbReference>
<evidence type="ECO:0000313" key="8">
    <source>
        <dbReference type="Proteomes" id="UP000218334"/>
    </source>
</evidence>
<dbReference type="EMBL" id="KZ293425">
    <property type="protein sequence ID" value="PBK70866.1"/>
    <property type="molecule type" value="Genomic_DNA"/>
</dbReference>
<dbReference type="GO" id="GO:0006428">
    <property type="term" value="P:isoleucyl-tRNA aminoacylation"/>
    <property type="evidence" value="ECO:0007669"/>
    <property type="project" value="TreeGrafter"/>
</dbReference>
<dbReference type="InterPro" id="IPR014729">
    <property type="entry name" value="Rossmann-like_a/b/a_fold"/>
</dbReference>
<dbReference type="PANTHER" id="PTHR42765:SF1">
    <property type="entry name" value="ISOLEUCINE--TRNA LIGASE, MITOCHONDRIAL"/>
    <property type="match status" value="1"/>
</dbReference>
<organism evidence="7 8">
    <name type="scientific">Armillaria solidipes</name>
    <dbReference type="NCBI Taxonomy" id="1076256"/>
    <lineage>
        <taxon>Eukaryota</taxon>
        <taxon>Fungi</taxon>
        <taxon>Dikarya</taxon>
        <taxon>Basidiomycota</taxon>
        <taxon>Agaricomycotina</taxon>
        <taxon>Agaricomycetes</taxon>
        <taxon>Agaricomycetidae</taxon>
        <taxon>Agaricales</taxon>
        <taxon>Marasmiineae</taxon>
        <taxon>Physalacriaceae</taxon>
        <taxon>Armillaria</taxon>
    </lineage>
</organism>
<feature type="non-terminal residue" evidence="7">
    <location>
        <position position="62"/>
    </location>
</feature>
<dbReference type="Proteomes" id="UP000218334">
    <property type="component" value="Unassembled WGS sequence"/>
</dbReference>
<dbReference type="PANTHER" id="PTHR42765">
    <property type="entry name" value="SOLEUCYL-TRNA SYNTHETASE"/>
    <property type="match status" value="1"/>
</dbReference>
<feature type="domain" description="Aminoacyl-tRNA synthetase class Ia" evidence="6">
    <location>
        <begin position="1"/>
        <end position="44"/>
    </location>
</feature>
<evidence type="ECO:0000256" key="4">
    <source>
        <dbReference type="ARBA" id="ARBA00022917"/>
    </source>
</evidence>
<dbReference type="Pfam" id="PF00133">
    <property type="entry name" value="tRNA-synt_1"/>
    <property type="match status" value="1"/>
</dbReference>
<evidence type="ECO:0000259" key="6">
    <source>
        <dbReference type="Pfam" id="PF00133"/>
    </source>
</evidence>
<keyword evidence="8" id="KW-1185">Reference proteome</keyword>